<dbReference type="Proteomes" id="UP000317243">
    <property type="component" value="Unassembled WGS sequence"/>
</dbReference>
<dbReference type="PROSITE" id="PS51257">
    <property type="entry name" value="PROKAR_LIPOPROTEIN"/>
    <property type="match status" value="1"/>
</dbReference>
<dbReference type="CDD" id="cd11614">
    <property type="entry name" value="SAF_CpaB_FlgA_like"/>
    <property type="match status" value="1"/>
</dbReference>
<organism evidence="3 4">
    <name type="scientific">Thalassoglobus neptunius</name>
    <dbReference type="NCBI Taxonomy" id="1938619"/>
    <lineage>
        <taxon>Bacteria</taxon>
        <taxon>Pseudomonadati</taxon>
        <taxon>Planctomycetota</taxon>
        <taxon>Planctomycetia</taxon>
        <taxon>Planctomycetales</taxon>
        <taxon>Planctomycetaceae</taxon>
        <taxon>Thalassoglobus</taxon>
    </lineage>
</organism>
<dbReference type="OrthoDB" id="281109at2"/>
<proteinExistence type="predicted"/>
<feature type="domain" description="SAF" evidence="2">
    <location>
        <begin position="38"/>
        <end position="100"/>
    </location>
</feature>
<feature type="compositionally biased region" description="Polar residues" evidence="1">
    <location>
        <begin position="353"/>
        <end position="370"/>
    </location>
</feature>
<dbReference type="NCBIfam" id="TIGR03177">
    <property type="entry name" value="pilus_cpaB"/>
    <property type="match status" value="1"/>
</dbReference>
<feature type="region of interest" description="Disordered" evidence="1">
    <location>
        <begin position="345"/>
        <end position="370"/>
    </location>
</feature>
<dbReference type="InterPro" id="IPR031571">
    <property type="entry name" value="RcpC_dom"/>
</dbReference>
<reference evidence="3 4" key="1">
    <citation type="submission" date="2019-02" db="EMBL/GenBank/DDBJ databases">
        <title>Deep-cultivation of Planctomycetes and their phenomic and genomic characterization uncovers novel biology.</title>
        <authorList>
            <person name="Wiegand S."/>
            <person name="Jogler M."/>
            <person name="Boedeker C."/>
            <person name="Pinto D."/>
            <person name="Vollmers J."/>
            <person name="Rivas-Marin E."/>
            <person name="Kohn T."/>
            <person name="Peeters S.H."/>
            <person name="Heuer A."/>
            <person name="Rast P."/>
            <person name="Oberbeckmann S."/>
            <person name="Bunk B."/>
            <person name="Jeske O."/>
            <person name="Meyerdierks A."/>
            <person name="Storesund J.E."/>
            <person name="Kallscheuer N."/>
            <person name="Luecker S."/>
            <person name="Lage O.M."/>
            <person name="Pohl T."/>
            <person name="Merkel B.J."/>
            <person name="Hornburger P."/>
            <person name="Mueller R.-W."/>
            <person name="Bruemmer F."/>
            <person name="Labrenz M."/>
            <person name="Spormann A.M."/>
            <person name="Op Den Camp H."/>
            <person name="Overmann J."/>
            <person name="Amann R."/>
            <person name="Jetten M.S.M."/>
            <person name="Mascher T."/>
            <person name="Medema M.H."/>
            <person name="Devos D.P."/>
            <person name="Kaster A.-K."/>
            <person name="Ovreas L."/>
            <person name="Rohde M."/>
            <person name="Galperin M.Y."/>
            <person name="Jogler C."/>
        </authorList>
    </citation>
    <scope>NUCLEOTIDE SEQUENCE [LARGE SCALE GENOMIC DNA]</scope>
    <source>
        <strain evidence="3 4">KOR42</strain>
    </source>
</reference>
<evidence type="ECO:0000313" key="3">
    <source>
        <dbReference type="EMBL" id="TWT57748.1"/>
    </source>
</evidence>
<dbReference type="RefSeq" id="WP_146507663.1">
    <property type="nucleotide sequence ID" value="NZ_SIHI01000001.1"/>
</dbReference>
<gene>
    <name evidence="3" type="ORF">KOR42_11140</name>
</gene>
<name>A0A5C5X4U4_9PLAN</name>
<sequence length="370" mass="40335">MKPKTLMLLTVAGGCGLVAMLAVQQAMQGGKTEQVETIDVLVALEAVETGAVLTEDKVTFQPRSIDTVPEDAVLTREQFAERGARVPLFAGDIVTMSKLTEPGGVGNSMKIPKGMRVVTIPVTETNTHSNLVSPGDRVDVLVTYQARNSRGPAQTKTKTLLEYVEVFATGAKTQDRADVNDQGGRTNFVSLMLMPQQVNYVKLAESKGNLSLSWRHRLDDEFVQIKDIDEDLLEELEGTMGINERPLYADQYLTNADEDLFDIDEVVEPVHEVEEVNNLLAAVEEPAVVAPVIQELEVVPPPVKETPKWTLHVYNGRDAIPHEFELPEEHVEVAPESGSLADAVRSLWGGQPNGTDAGQETTSPAAQTTN</sequence>
<protein>
    <recommendedName>
        <fullName evidence="2">SAF domain-containing protein</fullName>
    </recommendedName>
</protein>
<dbReference type="InterPro" id="IPR017592">
    <property type="entry name" value="Pilus_assmbl_Flp-typ_CpaB"/>
</dbReference>
<dbReference type="SMART" id="SM00858">
    <property type="entry name" value="SAF"/>
    <property type="match status" value="1"/>
</dbReference>
<dbReference type="Pfam" id="PF16976">
    <property type="entry name" value="RcpC"/>
    <property type="match status" value="1"/>
</dbReference>
<evidence type="ECO:0000313" key="4">
    <source>
        <dbReference type="Proteomes" id="UP000317243"/>
    </source>
</evidence>
<keyword evidence="4" id="KW-1185">Reference proteome</keyword>
<evidence type="ECO:0000256" key="1">
    <source>
        <dbReference type="SAM" id="MobiDB-lite"/>
    </source>
</evidence>
<dbReference type="InterPro" id="IPR013974">
    <property type="entry name" value="SAF"/>
</dbReference>
<evidence type="ECO:0000259" key="2">
    <source>
        <dbReference type="SMART" id="SM00858"/>
    </source>
</evidence>
<accession>A0A5C5X4U4</accession>
<dbReference type="AlphaFoldDB" id="A0A5C5X4U4"/>
<comment type="caution">
    <text evidence="3">The sequence shown here is derived from an EMBL/GenBank/DDBJ whole genome shotgun (WGS) entry which is preliminary data.</text>
</comment>
<dbReference type="EMBL" id="SIHI01000001">
    <property type="protein sequence ID" value="TWT57748.1"/>
    <property type="molecule type" value="Genomic_DNA"/>
</dbReference>